<feature type="region of interest" description="Disordered" evidence="1">
    <location>
        <begin position="220"/>
        <end position="259"/>
    </location>
</feature>
<protein>
    <submittedName>
        <fullName evidence="4">DUF148 domain-containing protein</fullName>
    </submittedName>
</protein>
<dbReference type="AlphaFoldDB" id="A0A0M3HRR4"/>
<name>A0A0M3HRR4_ASCLU</name>
<organism evidence="3 4">
    <name type="scientific">Ascaris lumbricoides</name>
    <name type="common">Giant roundworm</name>
    <dbReference type="NCBI Taxonomy" id="6252"/>
    <lineage>
        <taxon>Eukaryota</taxon>
        <taxon>Metazoa</taxon>
        <taxon>Ecdysozoa</taxon>
        <taxon>Nematoda</taxon>
        <taxon>Chromadorea</taxon>
        <taxon>Rhabditida</taxon>
        <taxon>Spirurina</taxon>
        <taxon>Ascaridomorpha</taxon>
        <taxon>Ascaridoidea</taxon>
        <taxon>Ascarididae</taxon>
        <taxon>Ascaris</taxon>
    </lineage>
</organism>
<evidence type="ECO:0000313" key="4">
    <source>
        <dbReference type="WBParaSite" id="ALUE_0000504001-mRNA-1"/>
    </source>
</evidence>
<feature type="region of interest" description="Disordered" evidence="1">
    <location>
        <begin position="156"/>
        <end position="178"/>
    </location>
</feature>
<keyword evidence="3" id="KW-1185">Reference proteome</keyword>
<proteinExistence type="predicted"/>
<accession>A0A0M3HRR4</accession>
<evidence type="ECO:0000256" key="2">
    <source>
        <dbReference type="SAM" id="SignalP"/>
    </source>
</evidence>
<keyword evidence="2" id="KW-0732">Signal</keyword>
<feature type="chain" id="PRO_5005656660" evidence="2">
    <location>
        <begin position="17"/>
        <end position="259"/>
    </location>
</feature>
<dbReference type="Proteomes" id="UP000036681">
    <property type="component" value="Unplaced"/>
</dbReference>
<feature type="compositionally biased region" description="Polar residues" evidence="1">
    <location>
        <begin position="72"/>
        <end position="82"/>
    </location>
</feature>
<sequence length="259" mass="30157">MLRTLFAALLVNQVNGQFGRFPPPPYMFPGPPPPHFMPPHPFPPFPLPPPPFFMPELPPGFLFPPDMPPPDTENSWSSQSQRQHQKQWEQWRKHYDKQWREYQQKWQQQVKQWQRRQQQQWQQQQRSWQPQTVQPTVATTQRNTAPVTASTYDHRGVTTTTWRPPTEKPTPQVKPAGVDLSWISGSDADNKQFITKLSKGEQWTTEGKKRNGHLIETERRAGLQDGDTGSLNSVIENPPPLPGLTRINAKGDLRRRRRK</sequence>
<evidence type="ECO:0000313" key="3">
    <source>
        <dbReference type="Proteomes" id="UP000036681"/>
    </source>
</evidence>
<evidence type="ECO:0000256" key="1">
    <source>
        <dbReference type="SAM" id="MobiDB-lite"/>
    </source>
</evidence>
<dbReference type="WBParaSite" id="ALUE_0000504001-mRNA-1">
    <property type="protein sequence ID" value="ALUE_0000504001-mRNA-1"/>
    <property type="gene ID" value="ALUE_0000504001"/>
</dbReference>
<feature type="signal peptide" evidence="2">
    <location>
        <begin position="1"/>
        <end position="16"/>
    </location>
</feature>
<reference evidence="4" key="1">
    <citation type="submission" date="2017-02" db="UniProtKB">
        <authorList>
            <consortium name="WormBaseParasite"/>
        </authorList>
    </citation>
    <scope>IDENTIFICATION</scope>
</reference>
<feature type="region of interest" description="Disordered" evidence="1">
    <location>
        <begin position="64"/>
        <end position="89"/>
    </location>
</feature>